<evidence type="ECO:0000256" key="1">
    <source>
        <dbReference type="SAM" id="Phobius"/>
    </source>
</evidence>
<evidence type="ECO:0000313" key="2">
    <source>
        <dbReference type="EMBL" id="GBP23118.1"/>
    </source>
</evidence>
<keyword evidence="1" id="KW-0472">Membrane</keyword>
<feature type="transmembrane region" description="Helical" evidence="1">
    <location>
        <begin position="162"/>
        <end position="178"/>
    </location>
</feature>
<organism evidence="2 3">
    <name type="scientific">Eumeta variegata</name>
    <name type="common">Bagworm moth</name>
    <name type="synonym">Eumeta japonica</name>
    <dbReference type="NCBI Taxonomy" id="151549"/>
    <lineage>
        <taxon>Eukaryota</taxon>
        <taxon>Metazoa</taxon>
        <taxon>Ecdysozoa</taxon>
        <taxon>Arthropoda</taxon>
        <taxon>Hexapoda</taxon>
        <taxon>Insecta</taxon>
        <taxon>Pterygota</taxon>
        <taxon>Neoptera</taxon>
        <taxon>Endopterygota</taxon>
        <taxon>Lepidoptera</taxon>
        <taxon>Glossata</taxon>
        <taxon>Ditrysia</taxon>
        <taxon>Tineoidea</taxon>
        <taxon>Psychidae</taxon>
        <taxon>Oiketicinae</taxon>
        <taxon>Eumeta</taxon>
    </lineage>
</organism>
<dbReference type="AlphaFoldDB" id="A0A4C1U9Y3"/>
<gene>
    <name evidence="2" type="ORF">EVAR_13138_1</name>
</gene>
<keyword evidence="3" id="KW-1185">Reference proteome</keyword>
<dbReference type="Proteomes" id="UP000299102">
    <property type="component" value="Unassembled WGS sequence"/>
</dbReference>
<keyword evidence="1" id="KW-0812">Transmembrane</keyword>
<keyword evidence="1" id="KW-1133">Transmembrane helix</keyword>
<proteinExistence type="predicted"/>
<accession>A0A4C1U9Y3</accession>
<sequence length="312" mass="34650">MVPHAGSLCRGPLTTHFTDGTERIILIGPGLKNSLDDPSRPELASKAVIGIESSNKIQMVDKVAPVPGLVQVGPRLFFQRPQAPLRTWRLDQPLHSLYSSAGADNRGSEVKVILRESLENFRLTPWTVEMNSGQKSVALTVSLGTFDDVQDFNSSRQAEHQYVYLIGFSIFLLINLVYTRSIALAIHSITVEAFELGHAHESFLRESTKSSFCATAGAGRVYRSQTRFVRFNEILNRSNTYGSGDCNAVWKGVGGRPSGARDPLYYLDCLLQHEMELRGDCGPRGAMRARVRNPHPLLSMRLVAFYLTLSNR</sequence>
<reference evidence="2 3" key="1">
    <citation type="journal article" date="2019" name="Commun. Biol.">
        <title>The bagworm genome reveals a unique fibroin gene that provides high tensile strength.</title>
        <authorList>
            <person name="Kono N."/>
            <person name="Nakamura H."/>
            <person name="Ohtoshi R."/>
            <person name="Tomita M."/>
            <person name="Numata K."/>
            <person name="Arakawa K."/>
        </authorList>
    </citation>
    <scope>NUCLEOTIDE SEQUENCE [LARGE SCALE GENOMIC DNA]</scope>
</reference>
<evidence type="ECO:0000313" key="3">
    <source>
        <dbReference type="Proteomes" id="UP000299102"/>
    </source>
</evidence>
<comment type="caution">
    <text evidence="2">The sequence shown here is derived from an EMBL/GenBank/DDBJ whole genome shotgun (WGS) entry which is preliminary data.</text>
</comment>
<protein>
    <submittedName>
        <fullName evidence="2">Uncharacterized protein</fullName>
    </submittedName>
</protein>
<name>A0A4C1U9Y3_EUMVA</name>
<dbReference type="EMBL" id="BGZK01000147">
    <property type="protein sequence ID" value="GBP23118.1"/>
    <property type="molecule type" value="Genomic_DNA"/>
</dbReference>